<organism evidence="1 2">
    <name type="scientific">Cryptococcus depauperatus CBS 7841</name>
    <dbReference type="NCBI Taxonomy" id="1295531"/>
    <lineage>
        <taxon>Eukaryota</taxon>
        <taxon>Fungi</taxon>
        <taxon>Dikarya</taxon>
        <taxon>Basidiomycota</taxon>
        <taxon>Agaricomycotina</taxon>
        <taxon>Tremellomycetes</taxon>
        <taxon>Tremellales</taxon>
        <taxon>Cryptococcaceae</taxon>
        <taxon>Cryptococcus</taxon>
    </lineage>
</organism>
<sequence>MIFSSQQKRPEICIAEHCLFSQRHSLRFSSSCCFPSSQKRPNVTDIHVSGVVPSFQFICIGKKKAMLQKPI</sequence>
<dbReference type="EMBL" id="CP143787">
    <property type="protein sequence ID" value="WVN88708.1"/>
    <property type="molecule type" value="Genomic_DNA"/>
</dbReference>
<protein>
    <submittedName>
        <fullName evidence="1">Uncharacterized protein</fullName>
    </submittedName>
</protein>
<reference evidence="1" key="2">
    <citation type="journal article" date="2022" name="Elife">
        <title>Obligate sexual reproduction of a homothallic fungus closely related to the Cryptococcus pathogenic species complex.</title>
        <authorList>
            <person name="Passer A.R."/>
            <person name="Clancey S.A."/>
            <person name="Shea T."/>
            <person name="David-Palma M."/>
            <person name="Averette A.F."/>
            <person name="Boekhout T."/>
            <person name="Porcel B.M."/>
            <person name="Nowrousian M."/>
            <person name="Cuomo C.A."/>
            <person name="Sun S."/>
            <person name="Heitman J."/>
            <person name="Coelho M.A."/>
        </authorList>
    </citation>
    <scope>NUCLEOTIDE SEQUENCE</scope>
    <source>
        <strain evidence="1">CBS 7841</strain>
    </source>
</reference>
<dbReference type="Proteomes" id="UP000094043">
    <property type="component" value="Chromosome 4"/>
</dbReference>
<dbReference type="RefSeq" id="XP_066069408.1">
    <property type="nucleotide sequence ID" value="XM_066213311.1"/>
</dbReference>
<keyword evidence="2" id="KW-1185">Reference proteome</keyword>
<reference evidence="1" key="1">
    <citation type="submission" date="2016-06" db="EMBL/GenBank/DDBJ databases">
        <authorList>
            <person name="Cuomo C."/>
            <person name="Litvintseva A."/>
            <person name="Heitman J."/>
            <person name="Chen Y."/>
            <person name="Sun S."/>
            <person name="Springer D."/>
            <person name="Dromer F."/>
            <person name="Young S."/>
            <person name="Zeng Q."/>
            <person name="Chapman S."/>
            <person name="Gujja S."/>
            <person name="Saif S."/>
            <person name="Birren B."/>
        </authorList>
    </citation>
    <scope>NUCLEOTIDE SEQUENCE</scope>
    <source>
        <strain evidence="1">CBS 7841</strain>
    </source>
</reference>
<evidence type="ECO:0000313" key="2">
    <source>
        <dbReference type="Proteomes" id="UP000094043"/>
    </source>
</evidence>
<reference evidence="1" key="3">
    <citation type="submission" date="2024-01" db="EMBL/GenBank/DDBJ databases">
        <authorList>
            <person name="Coelho M.A."/>
            <person name="David-Palma M."/>
            <person name="Shea T."/>
            <person name="Sun S."/>
            <person name="Cuomo C.A."/>
            <person name="Heitman J."/>
        </authorList>
    </citation>
    <scope>NUCLEOTIDE SEQUENCE</scope>
    <source>
        <strain evidence="1">CBS 7841</strain>
    </source>
</reference>
<accession>A0AAJ8M225</accession>
<evidence type="ECO:0000313" key="1">
    <source>
        <dbReference type="EMBL" id="WVN88708.1"/>
    </source>
</evidence>
<proteinExistence type="predicted"/>
<gene>
    <name evidence="1" type="ORF">L203_103921</name>
</gene>
<dbReference type="AlphaFoldDB" id="A0AAJ8M225"/>
<dbReference type="KEGG" id="cdep:91088131"/>
<name>A0AAJ8M225_9TREE</name>
<dbReference type="GeneID" id="91088131"/>